<dbReference type="EMBL" id="JAESIY010000009">
    <property type="protein sequence ID" value="MBL3657831.1"/>
    <property type="molecule type" value="Genomic_DNA"/>
</dbReference>
<feature type="domain" description="DinB-like" evidence="1">
    <location>
        <begin position="34"/>
        <end position="163"/>
    </location>
</feature>
<name>A0A937F7L9_9BACT</name>
<proteinExistence type="predicted"/>
<dbReference type="SUPFAM" id="SSF109854">
    <property type="entry name" value="DinB/YfiT-like putative metalloenzymes"/>
    <property type="match status" value="1"/>
</dbReference>
<dbReference type="RefSeq" id="WP_202245616.1">
    <property type="nucleotide sequence ID" value="NZ_JAESIY010000009.1"/>
</dbReference>
<dbReference type="AlphaFoldDB" id="A0A937F7L9"/>
<dbReference type="InterPro" id="IPR034660">
    <property type="entry name" value="DinB/YfiT-like"/>
</dbReference>
<sequence length="171" mass="19606">MPKPTLDLVPEFYQGYIKGIEEEELIPALINHGNITLDLLKSIPEVSAGYCYQPGKWSIKQVVAHMIDTERIFAYRSLAIARNDKTPLPGFEENDYAEEANVENRKLYRIIEEYNNVRASTIDLFSSFSETMLHRENMCNGNLMSVNTIGYIIVGHEAHHRAVLLERYLSN</sequence>
<evidence type="ECO:0000259" key="1">
    <source>
        <dbReference type="Pfam" id="PF12867"/>
    </source>
</evidence>
<evidence type="ECO:0000313" key="3">
    <source>
        <dbReference type="Proteomes" id="UP000659388"/>
    </source>
</evidence>
<organism evidence="2 3">
    <name type="scientific">Fulvivirga sediminis</name>
    <dbReference type="NCBI Taxonomy" id="2803949"/>
    <lineage>
        <taxon>Bacteria</taxon>
        <taxon>Pseudomonadati</taxon>
        <taxon>Bacteroidota</taxon>
        <taxon>Cytophagia</taxon>
        <taxon>Cytophagales</taxon>
        <taxon>Fulvivirgaceae</taxon>
        <taxon>Fulvivirga</taxon>
    </lineage>
</organism>
<dbReference type="Pfam" id="PF12867">
    <property type="entry name" value="DinB_2"/>
    <property type="match status" value="1"/>
</dbReference>
<comment type="caution">
    <text evidence="2">The sequence shown here is derived from an EMBL/GenBank/DDBJ whole genome shotgun (WGS) entry which is preliminary data.</text>
</comment>
<gene>
    <name evidence="2" type="ORF">JL102_16900</name>
</gene>
<dbReference type="InterPro" id="IPR024775">
    <property type="entry name" value="DinB-like"/>
</dbReference>
<keyword evidence="3" id="KW-1185">Reference proteome</keyword>
<dbReference type="Gene3D" id="1.20.120.450">
    <property type="entry name" value="dinb family like domain"/>
    <property type="match status" value="1"/>
</dbReference>
<accession>A0A937F7L9</accession>
<evidence type="ECO:0000313" key="2">
    <source>
        <dbReference type="EMBL" id="MBL3657831.1"/>
    </source>
</evidence>
<protein>
    <submittedName>
        <fullName evidence="2">DinB family protein</fullName>
    </submittedName>
</protein>
<reference evidence="2" key="1">
    <citation type="submission" date="2021-01" db="EMBL/GenBank/DDBJ databases">
        <title>Fulvivirga kasyanovii gen. nov., sp nov., a novel member of the phylum Bacteroidetes isolated from seawater in a mussel farm.</title>
        <authorList>
            <person name="Zhao L.-H."/>
            <person name="Wang Z.-J."/>
        </authorList>
    </citation>
    <scope>NUCLEOTIDE SEQUENCE</scope>
    <source>
        <strain evidence="2">2943</strain>
    </source>
</reference>
<dbReference type="Proteomes" id="UP000659388">
    <property type="component" value="Unassembled WGS sequence"/>
</dbReference>